<dbReference type="AlphaFoldDB" id="A0A9D1D6L2"/>
<keyword evidence="1" id="KW-0812">Transmembrane</keyword>
<evidence type="ECO:0000256" key="1">
    <source>
        <dbReference type="SAM" id="Phobius"/>
    </source>
</evidence>
<dbReference type="EMBL" id="DVGD01000119">
    <property type="protein sequence ID" value="HIR09551.1"/>
    <property type="molecule type" value="Genomic_DNA"/>
</dbReference>
<organism evidence="2 3">
    <name type="scientific">Candidatus Avoscillospira stercoripullorum</name>
    <dbReference type="NCBI Taxonomy" id="2840709"/>
    <lineage>
        <taxon>Bacteria</taxon>
        <taxon>Bacillati</taxon>
        <taxon>Bacillota</taxon>
        <taxon>Clostridia</taxon>
        <taxon>Eubacteriales</taxon>
        <taxon>Oscillospiraceae</taxon>
        <taxon>Oscillospiraceae incertae sedis</taxon>
        <taxon>Candidatus Avoscillospira</taxon>
    </lineage>
</organism>
<evidence type="ECO:0000313" key="2">
    <source>
        <dbReference type="EMBL" id="HIR09551.1"/>
    </source>
</evidence>
<reference evidence="2" key="1">
    <citation type="submission" date="2020-10" db="EMBL/GenBank/DDBJ databases">
        <authorList>
            <person name="Gilroy R."/>
        </authorList>
    </citation>
    <scope>NUCLEOTIDE SEQUENCE</scope>
    <source>
        <strain evidence="2">ChiHjej9B8-7071</strain>
    </source>
</reference>
<keyword evidence="1" id="KW-0472">Membrane</keyword>
<feature type="transmembrane region" description="Helical" evidence="1">
    <location>
        <begin position="5"/>
        <end position="22"/>
    </location>
</feature>
<name>A0A9D1D6L2_9FIRM</name>
<keyword evidence="1" id="KW-1133">Transmembrane helix</keyword>
<gene>
    <name evidence="2" type="ORF">IAA70_04010</name>
</gene>
<sequence length="321" mass="36921">MGKNWCMYLLGLAATLVFHVYYFGWYSWFLLVLAVALPWFSLVVSLLAMLRTRLKLETPGSVAHGEAAYVTLWAGNGFLPQPNLRFRLSITAVMTGQKTILRQKVKSQGSWYVPLPTGHVGAYVCRVEKPRVYDYLGLFRLPVSAPAPVTTLVLPTAKEPEKLPNLSQFLVRQLKPKPGGGFSEEHELRDYRPGDSLRDIHWKLSVKTDRVIVREAQEPVRGLTLLTFDLQGDEVRIDETLEELLWLSQWLLRHDTPHQILWMDPSDYELETAQVEREEELQALMKRLLQTPLRPDTPSLEGRSFPRATWRCHVHPREETP</sequence>
<evidence type="ECO:0000313" key="3">
    <source>
        <dbReference type="Proteomes" id="UP000824258"/>
    </source>
</evidence>
<proteinExistence type="predicted"/>
<accession>A0A9D1D6L2</accession>
<protein>
    <submittedName>
        <fullName evidence="2">DUF58 domain-containing protein</fullName>
    </submittedName>
</protein>
<dbReference type="PANTHER" id="PTHR34351">
    <property type="entry name" value="SLR1927 PROTEIN-RELATED"/>
    <property type="match status" value="1"/>
</dbReference>
<dbReference type="PANTHER" id="PTHR34351:SF2">
    <property type="entry name" value="DUF58 DOMAIN-CONTAINING PROTEIN"/>
    <property type="match status" value="1"/>
</dbReference>
<dbReference type="Proteomes" id="UP000824258">
    <property type="component" value="Unassembled WGS sequence"/>
</dbReference>
<comment type="caution">
    <text evidence="2">The sequence shown here is derived from an EMBL/GenBank/DDBJ whole genome shotgun (WGS) entry which is preliminary data.</text>
</comment>
<feature type="transmembrane region" description="Helical" evidence="1">
    <location>
        <begin position="28"/>
        <end position="50"/>
    </location>
</feature>
<reference evidence="2" key="2">
    <citation type="journal article" date="2021" name="PeerJ">
        <title>Extensive microbial diversity within the chicken gut microbiome revealed by metagenomics and culture.</title>
        <authorList>
            <person name="Gilroy R."/>
            <person name="Ravi A."/>
            <person name="Getino M."/>
            <person name="Pursley I."/>
            <person name="Horton D.L."/>
            <person name="Alikhan N.F."/>
            <person name="Baker D."/>
            <person name="Gharbi K."/>
            <person name="Hall N."/>
            <person name="Watson M."/>
            <person name="Adriaenssens E.M."/>
            <person name="Foster-Nyarko E."/>
            <person name="Jarju S."/>
            <person name="Secka A."/>
            <person name="Antonio M."/>
            <person name="Oren A."/>
            <person name="Chaudhuri R.R."/>
            <person name="La Ragione R."/>
            <person name="Hildebrand F."/>
            <person name="Pallen M.J."/>
        </authorList>
    </citation>
    <scope>NUCLEOTIDE SEQUENCE</scope>
    <source>
        <strain evidence="2">ChiHjej9B8-7071</strain>
    </source>
</reference>